<proteinExistence type="predicted"/>
<organism evidence="1 2">
    <name type="scientific">Parasponia andersonii</name>
    <name type="common">Sponia andersonii</name>
    <dbReference type="NCBI Taxonomy" id="3476"/>
    <lineage>
        <taxon>Eukaryota</taxon>
        <taxon>Viridiplantae</taxon>
        <taxon>Streptophyta</taxon>
        <taxon>Embryophyta</taxon>
        <taxon>Tracheophyta</taxon>
        <taxon>Spermatophyta</taxon>
        <taxon>Magnoliopsida</taxon>
        <taxon>eudicotyledons</taxon>
        <taxon>Gunneridae</taxon>
        <taxon>Pentapetalae</taxon>
        <taxon>rosids</taxon>
        <taxon>fabids</taxon>
        <taxon>Rosales</taxon>
        <taxon>Cannabaceae</taxon>
        <taxon>Parasponia</taxon>
    </lineage>
</organism>
<feature type="non-terminal residue" evidence="1">
    <location>
        <position position="58"/>
    </location>
</feature>
<dbReference type="AlphaFoldDB" id="A0A2P5E1V4"/>
<protein>
    <submittedName>
        <fullName evidence="1">Uncharacterized protein</fullName>
    </submittedName>
</protein>
<sequence>RRESYIQRGPLGAVKDSIPRRFLGAVVFLRLSQRFRTLAVIVHIFSSESALPNRSVLG</sequence>
<comment type="caution">
    <text evidence="1">The sequence shown here is derived from an EMBL/GenBank/DDBJ whole genome shotgun (WGS) entry which is preliminary data.</text>
</comment>
<keyword evidence="2" id="KW-1185">Reference proteome</keyword>
<feature type="non-terminal residue" evidence="1">
    <location>
        <position position="1"/>
    </location>
</feature>
<reference evidence="2" key="1">
    <citation type="submission" date="2016-06" db="EMBL/GenBank/DDBJ databases">
        <title>Parallel loss of symbiosis genes in relatives of nitrogen-fixing non-legume Parasponia.</title>
        <authorList>
            <person name="Van Velzen R."/>
            <person name="Holmer R."/>
            <person name="Bu F."/>
            <person name="Rutten L."/>
            <person name="Van Zeijl A."/>
            <person name="Liu W."/>
            <person name="Santuari L."/>
            <person name="Cao Q."/>
            <person name="Sharma T."/>
            <person name="Shen D."/>
            <person name="Roswanjaya Y."/>
            <person name="Wardhani T."/>
            <person name="Kalhor M.S."/>
            <person name="Jansen J."/>
            <person name="Van den Hoogen J."/>
            <person name="Gungor B."/>
            <person name="Hartog M."/>
            <person name="Hontelez J."/>
            <person name="Verver J."/>
            <person name="Yang W.-C."/>
            <person name="Schijlen E."/>
            <person name="Repin R."/>
            <person name="Schilthuizen M."/>
            <person name="Schranz E."/>
            <person name="Heidstra R."/>
            <person name="Miyata K."/>
            <person name="Fedorova E."/>
            <person name="Kohlen W."/>
            <person name="Bisseling T."/>
            <person name="Smit S."/>
            <person name="Geurts R."/>
        </authorList>
    </citation>
    <scope>NUCLEOTIDE SEQUENCE [LARGE SCALE GENOMIC DNA]</scope>
    <source>
        <strain evidence="2">cv. WU1-14</strain>
    </source>
</reference>
<name>A0A2P5E1V4_PARAD</name>
<accession>A0A2P5E1V4</accession>
<evidence type="ECO:0000313" key="1">
    <source>
        <dbReference type="EMBL" id="PON79532.1"/>
    </source>
</evidence>
<evidence type="ECO:0000313" key="2">
    <source>
        <dbReference type="Proteomes" id="UP000237105"/>
    </source>
</evidence>
<dbReference type="Proteomes" id="UP000237105">
    <property type="component" value="Unassembled WGS sequence"/>
</dbReference>
<dbReference type="EMBL" id="JXTB01000004">
    <property type="protein sequence ID" value="PON79532.1"/>
    <property type="molecule type" value="Genomic_DNA"/>
</dbReference>
<gene>
    <name evidence="1" type="ORF">PanWU01x14_012670</name>
</gene>